<keyword evidence="6" id="KW-0829">Tyrosine-protein kinase</keyword>
<keyword evidence="3 8" id="KW-0547">Nucleotide-binding</keyword>
<dbReference type="GO" id="GO:0005524">
    <property type="term" value="F:ATP binding"/>
    <property type="evidence" value="ECO:0007669"/>
    <property type="project" value="UniProtKB-UniRule"/>
</dbReference>
<organism evidence="11 12">
    <name type="scientific">Holothuria leucospilota</name>
    <name type="common">Black long sea cucumber</name>
    <name type="synonym">Mertensiothuria leucospilota</name>
    <dbReference type="NCBI Taxonomy" id="206669"/>
    <lineage>
        <taxon>Eukaryota</taxon>
        <taxon>Metazoa</taxon>
        <taxon>Echinodermata</taxon>
        <taxon>Eleutherozoa</taxon>
        <taxon>Echinozoa</taxon>
        <taxon>Holothuroidea</taxon>
        <taxon>Aspidochirotacea</taxon>
        <taxon>Aspidochirotida</taxon>
        <taxon>Holothuriidae</taxon>
        <taxon>Holothuria</taxon>
    </lineage>
</organism>
<dbReference type="GO" id="GO:0005886">
    <property type="term" value="C:plasma membrane"/>
    <property type="evidence" value="ECO:0007669"/>
    <property type="project" value="TreeGrafter"/>
</dbReference>
<protein>
    <submittedName>
        <fullName evidence="11">Fibroblast growth factor receptor 1</fullName>
    </submittedName>
</protein>
<keyword evidence="12" id="KW-1185">Reference proteome</keyword>
<evidence type="ECO:0000256" key="3">
    <source>
        <dbReference type="ARBA" id="ARBA00022741"/>
    </source>
</evidence>
<gene>
    <name evidence="11" type="ORF">HOLleu_34468</name>
</gene>
<dbReference type="AlphaFoldDB" id="A0A9Q0YL33"/>
<dbReference type="GO" id="GO:0043235">
    <property type="term" value="C:receptor complex"/>
    <property type="evidence" value="ECO:0007669"/>
    <property type="project" value="TreeGrafter"/>
</dbReference>
<dbReference type="Gene3D" id="1.10.510.10">
    <property type="entry name" value="Transferase(Phosphotransferase) domain 1"/>
    <property type="match status" value="1"/>
</dbReference>
<dbReference type="InterPro" id="IPR050122">
    <property type="entry name" value="RTK"/>
</dbReference>
<keyword evidence="9" id="KW-0472">Membrane</keyword>
<comment type="catalytic activity">
    <reaction evidence="7">
        <text>L-tyrosyl-[protein] + ATP = O-phospho-L-tyrosyl-[protein] + ADP + H(+)</text>
        <dbReference type="Rhea" id="RHEA:10596"/>
        <dbReference type="Rhea" id="RHEA-COMP:10136"/>
        <dbReference type="Rhea" id="RHEA-COMP:20101"/>
        <dbReference type="ChEBI" id="CHEBI:15378"/>
        <dbReference type="ChEBI" id="CHEBI:30616"/>
        <dbReference type="ChEBI" id="CHEBI:46858"/>
        <dbReference type="ChEBI" id="CHEBI:61978"/>
        <dbReference type="ChEBI" id="CHEBI:456216"/>
        <dbReference type="EC" id="2.7.10.1"/>
    </reaction>
</comment>
<keyword evidence="4" id="KW-0418">Kinase</keyword>
<dbReference type="Proteomes" id="UP001152320">
    <property type="component" value="Chromosome 18"/>
</dbReference>
<dbReference type="Pfam" id="PF07714">
    <property type="entry name" value="PK_Tyr_Ser-Thr"/>
    <property type="match status" value="1"/>
</dbReference>
<sequence>MPRVDFLVCSFLTSKIQVIYNGTISAESACYFPCFLGATSNLQAPDCLLSTGDIEFCQNQPIPVATEPRDIEVEWTIESTSAIVHINWSMPLVVNGEIARYSLIAMRLMPEANGIPIFQADKNDTTFQITPDNPGIFEGGFMTGYSYEILIKAVVYLPVEYRSEGTFGGNIATKLIYIPATDVTTPFDETTSERSQTVTKIELTLVVVLASSVFAVLVVVAFVIIMLTYRRNRKAVVYDHGVILQVRTSHHEVVKEELALPEFRDKEVYGIDDIELVGEPIGGGQYGMVYMGYLRLEKGIDDRTKVAVKTTRDGLSAVMREDFLDEIRLMIEIGEHPNIMPVIACKTITEPYYLITEYMDYGSLLDYLRKCNKPENVKLDSIYTLTELGQLNIAYQIASGMEHLSSTRFFHGDLAARNILINKKMEVKISDFGLSNDIYAKGYVRLPPENKRPVKWYSPEANIDGRCSTAGDVWSYGIVLYEIFVFGREPYQGMTPREVIVRVKAGYRLEKPEDCPDEVYDIMWKCWQYEPSQRPTFKSIKQSLEKLLNGDEEQESSDQQVEPFQYRASYLSIHGDEETTSSSIYD</sequence>
<feature type="binding site" evidence="8">
    <location>
        <position position="309"/>
    </location>
    <ligand>
        <name>ATP</name>
        <dbReference type="ChEBI" id="CHEBI:30616"/>
    </ligand>
</feature>
<keyword evidence="2" id="KW-0808">Transferase</keyword>
<evidence type="ECO:0000259" key="10">
    <source>
        <dbReference type="PROSITE" id="PS50011"/>
    </source>
</evidence>
<dbReference type="PROSITE" id="PS50011">
    <property type="entry name" value="PROTEIN_KINASE_DOM"/>
    <property type="match status" value="1"/>
</dbReference>
<feature type="transmembrane region" description="Helical" evidence="9">
    <location>
        <begin position="203"/>
        <end position="227"/>
    </location>
</feature>
<evidence type="ECO:0000256" key="5">
    <source>
        <dbReference type="ARBA" id="ARBA00022840"/>
    </source>
</evidence>
<dbReference type="InterPro" id="IPR000719">
    <property type="entry name" value="Prot_kinase_dom"/>
</dbReference>
<evidence type="ECO:0000256" key="6">
    <source>
        <dbReference type="ARBA" id="ARBA00023137"/>
    </source>
</evidence>
<evidence type="ECO:0000313" key="11">
    <source>
        <dbReference type="EMBL" id="KAJ8024535.1"/>
    </source>
</evidence>
<dbReference type="FunFam" id="1.10.510.10:FF:000554">
    <property type="entry name" value="Predicted protein"/>
    <property type="match status" value="1"/>
</dbReference>
<dbReference type="InterPro" id="IPR001245">
    <property type="entry name" value="Ser-Thr/Tyr_kinase_cat_dom"/>
</dbReference>
<dbReference type="GO" id="GO:0007169">
    <property type="term" value="P:cell surface receptor protein tyrosine kinase signaling pathway"/>
    <property type="evidence" value="ECO:0007669"/>
    <property type="project" value="TreeGrafter"/>
</dbReference>
<dbReference type="SUPFAM" id="SSF56112">
    <property type="entry name" value="Protein kinase-like (PK-like)"/>
    <property type="match status" value="1"/>
</dbReference>
<reference evidence="11" key="1">
    <citation type="submission" date="2021-10" db="EMBL/GenBank/DDBJ databases">
        <title>Tropical sea cucumber genome reveals ecological adaptation and Cuvierian tubules defense mechanism.</title>
        <authorList>
            <person name="Chen T."/>
        </authorList>
    </citation>
    <scope>NUCLEOTIDE SEQUENCE</scope>
    <source>
        <strain evidence="11">Nanhai2018</strain>
        <tissue evidence="11">Muscle</tissue>
    </source>
</reference>
<dbReference type="PROSITE" id="PS00107">
    <property type="entry name" value="PROTEIN_KINASE_ATP"/>
    <property type="match status" value="1"/>
</dbReference>
<comment type="subcellular location">
    <subcellularLocation>
        <location evidence="1">Membrane</location>
        <topology evidence="1">Single-pass membrane protein</topology>
    </subcellularLocation>
</comment>
<dbReference type="EMBL" id="JAIZAY010000018">
    <property type="protein sequence ID" value="KAJ8024535.1"/>
    <property type="molecule type" value="Genomic_DNA"/>
</dbReference>
<dbReference type="CDD" id="cd00192">
    <property type="entry name" value="PTKc"/>
    <property type="match status" value="1"/>
</dbReference>
<keyword evidence="9" id="KW-1133">Transmembrane helix</keyword>
<feature type="domain" description="Protein kinase" evidence="10">
    <location>
        <begin position="275"/>
        <end position="548"/>
    </location>
</feature>
<keyword evidence="11" id="KW-0675">Receptor</keyword>
<evidence type="ECO:0000256" key="1">
    <source>
        <dbReference type="ARBA" id="ARBA00004167"/>
    </source>
</evidence>
<accession>A0A9Q0YL33</accession>
<proteinExistence type="predicted"/>
<evidence type="ECO:0000256" key="7">
    <source>
        <dbReference type="ARBA" id="ARBA00051243"/>
    </source>
</evidence>
<keyword evidence="5 8" id="KW-0067">ATP-binding</keyword>
<evidence type="ECO:0000313" key="12">
    <source>
        <dbReference type="Proteomes" id="UP001152320"/>
    </source>
</evidence>
<dbReference type="PANTHER" id="PTHR24416">
    <property type="entry name" value="TYROSINE-PROTEIN KINASE RECEPTOR"/>
    <property type="match status" value="1"/>
</dbReference>
<dbReference type="PRINTS" id="PR00109">
    <property type="entry name" value="TYRKINASE"/>
</dbReference>
<dbReference type="Gene3D" id="3.30.200.20">
    <property type="entry name" value="Phosphorylase Kinase, domain 1"/>
    <property type="match status" value="1"/>
</dbReference>
<evidence type="ECO:0000256" key="9">
    <source>
        <dbReference type="SAM" id="Phobius"/>
    </source>
</evidence>
<dbReference type="OrthoDB" id="346907at2759"/>
<keyword evidence="9" id="KW-0812">Transmembrane</keyword>
<dbReference type="InterPro" id="IPR011009">
    <property type="entry name" value="Kinase-like_dom_sf"/>
</dbReference>
<dbReference type="PROSITE" id="PS00109">
    <property type="entry name" value="PROTEIN_KINASE_TYR"/>
    <property type="match status" value="1"/>
</dbReference>
<dbReference type="InterPro" id="IPR008266">
    <property type="entry name" value="Tyr_kinase_AS"/>
</dbReference>
<comment type="caution">
    <text evidence="11">The sequence shown here is derived from an EMBL/GenBank/DDBJ whole genome shotgun (WGS) entry which is preliminary data.</text>
</comment>
<evidence type="ECO:0000256" key="8">
    <source>
        <dbReference type="PROSITE-ProRule" id="PRU10141"/>
    </source>
</evidence>
<dbReference type="InterPro" id="IPR017441">
    <property type="entry name" value="Protein_kinase_ATP_BS"/>
</dbReference>
<dbReference type="GO" id="GO:0004714">
    <property type="term" value="F:transmembrane receptor protein tyrosine kinase activity"/>
    <property type="evidence" value="ECO:0007669"/>
    <property type="project" value="UniProtKB-EC"/>
</dbReference>
<evidence type="ECO:0000256" key="4">
    <source>
        <dbReference type="ARBA" id="ARBA00022777"/>
    </source>
</evidence>
<evidence type="ECO:0000256" key="2">
    <source>
        <dbReference type="ARBA" id="ARBA00022679"/>
    </source>
</evidence>
<name>A0A9Q0YL33_HOLLE</name>
<dbReference type="PANTHER" id="PTHR24416:SF620">
    <property type="entry name" value="TYROSINE-PROTEIN KINASE RECEPTOR TORSO"/>
    <property type="match status" value="1"/>
</dbReference>